<evidence type="ECO:0000256" key="2">
    <source>
        <dbReference type="ARBA" id="ARBA00022679"/>
    </source>
</evidence>
<keyword evidence="1" id="KW-0489">Methyltransferase</keyword>
<evidence type="ECO:0000313" key="4">
    <source>
        <dbReference type="EMBL" id="SVC30813.1"/>
    </source>
</evidence>
<dbReference type="InterPro" id="IPR023576">
    <property type="entry name" value="UbiE/COQ5_MeTrFase_CS"/>
</dbReference>
<dbReference type="GO" id="GO:0032259">
    <property type="term" value="P:methylation"/>
    <property type="evidence" value="ECO:0007669"/>
    <property type="project" value="UniProtKB-KW"/>
</dbReference>
<keyword evidence="3" id="KW-0949">S-adenosyl-L-methionine</keyword>
<dbReference type="HAMAP" id="MF_01813">
    <property type="entry name" value="MenG_UbiE_methyltr"/>
    <property type="match status" value="1"/>
</dbReference>
<dbReference type="CDD" id="cd02440">
    <property type="entry name" value="AdoMet_MTases"/>
    <property type="match status" value="1"/>
</dbReference>
<dbReference type="SUPFAM" id="SSF53335">
    <property type="entry name" value="S-adenosyl-L-methionine-dependent methyltransferases"/>
    <property type="match status" value="1"/>
</dbReference>
<evidence type="ECO:0008006" key="5">
    <source>
        <dbReference type="Google" id="ProtNLM"/>
    </source>
</evidence>
<dbReference type="Pfam" id="PF01209">
    <property type="entry name" value="Ubie_methyltran"/>
    <property type="match status" value="1"/>
</dbReference>
<dbReference type="PROSITE" id="PS51608">
    <property type="entry name" value="SAM_MT_UBIE"/>
    <property type="match status" value="1"/>
</dbReference>
<keyword evidence="2" id="KW-0808">Transferase</keyword>
<feature type="non-terminal residue" evidence="4">
    <location>
        <position position="1"/>
    </location>
</feature>
<gene>
    <name evidence="4" type="ORF">METZ01_LOCUS283667</name>
</gene>
<evidence type="ECO:0000256" key="1">
    <source>
        <dbReference type="ARBA" id="ARBA00022603"/>
    </source>
</evidence>
<accession>A0A382L4L6</accession>
<evidence type="ECO:0000256" key="3">
    <source>
        <dbReference type="ARBA" id="ARBA00022691"/>
    </source>
</evidence>
<organism evidence="4">
    <name type="scientific">marine metagenome</name>
    <dbReference type="NCBI Taxonomy" id="408172"/>
    <lineage>
        <taxon>unclassified sequences</taxon>
        <taxon>metagenomes</taxon>
        <taxon>ecological metagenomes</taxon>
    </lineage>
</organism>
<dbReference type="AlphaFoldDB" id="A0A382L4L6"/>
<proteinExistence type="inferred from homology"/>
<name>A0A382L4L6_9ZZZZ</name>
<dbReference type="PANTHER" id="PTHR43591">
    <property type="entry name" value="METHYLTRANSFERASE"/>
    <property type="match status" value="1"/>
</dbReference>
<protein>
    <recommendedName>
        <fullName evidence="5">Methyltransferase domain-containing protein</fullName>
    </recommendedName>
</protein>
<dbReference type="InterPro" id="IPR029063">
    <property type="entry name" value="SAM-dependent_MTases_sf"/>
</dbReference>
<reference evidence="4" key="1">
    <citation type="submission" date="2018-05" db="EMBL/GenBank/DDBJ databases">
        <authorList>
            <person name="Lanie J.A."/>
            <person name="Ng W.-L."/>
            <person name="Kazmierczak K.M."/>
            <person name="Andrzejewski T.M."/>
            <person name="Davidsen T.M."/>
            <person name="Wayne K.J."/>
            <person name="Tettelin H."/>
            <person name="Glass J.I."/>
            <person name="Rusch D."/>
            <person name="Podicherti R."/>
            <person name="Tsui H.-C.T."/>
            <person name="Winkler M.E."/>
        </authorList>
    </citation>
    <scope>NUCLEOTIDE SEQUENCE</scope>
</reference>
<dbReference type="GO" id="GO:0008168">
    <property type="term" value="F:methyltransferase activity"/>
    <property type="evidence" value="ECO:0007669"/>
    <property type="project" value="UniProtKB-KW"/>
</dbReference>
<dbReference type="NCBIfam" id="TIGR01934">
    <property type="entry name" value="MenG_MenH_UbiE"/>
    <property type="match status" value="1"/>
</dbReference>
<dbReference type="PANTHER" id="PTHR43591:SF24">
    <property type="entry name" value="2-METHOXY-6-POLYPRENYL-1,4-BENZOQUINOL METHYLASE, MITOCHONDRIAL"/>
    <property type="match status" value="1"/>
</dbReference>
<dbReference type="PROSITE" id="PS01183">
    <property type="entry name" value="UBIE_1"/>
    <property type="match status" value="1"/>
</dbReference>
<dbReference type="GO" id="GO:0042181">
    <property type="term" value="P:ketone biosynthetic process"/>
    <property type="evidence" value="ECO:0007669"/>
    <property type="project" value="UniProtKB-ARBA"/>
</dbReference>
<dbReference type="InterPro" id="IPR004033">
    <property type="entry name" value="UbiE/COQ5_MeTrFase"/>
</dbReference>
<dbReference type="Gene3D" id="3.40.50.150">
    <property type="entry name" value="Vaccinia Virus protein VP39"/>
    <property type="match status" value="1"/>
</dbReference>
<dbReference type="EMBL" id="UINC01084298">
    <property type="protein sequence ID" value="SVC30813.1"/>
    <property type="molecule type" value="Genomic_DNA"/>
</dbReference>
<dbReference type="NCBIfam" id="NF001244">
    <property type="entry name" value="PRK00216.1-5"/>
    <property type="match status" value="1"/>
</dbReference>
<sequence>VKRKETETQSVEYPSVQEMTDDQQIGIIKGIFASITDKYDFLNRFLSVYQDVAWRKRAVSEMNFFNSYRFLDVATGTGDLALDCANTYENVNVTGVDFVEEMVDKGIEKVGTQNLNDRISLTWGDATNLAFEDSSFDVTAISFGIRNIPDKVKALSEMKRVIMENGQVMILELTTPDPGFWRSTYSFYLNGLLPKIAKKFTKNSAPYEYLADSIMNFPTRKEFLVLMESMGLKNCRAIPLTFGVCTLYIGEK</sequence>